<reference evidence="2" key="1">
    <citation type="submission" date="2009-02" db="EMBL/GenBank/DDBJ databases">
        <title>The Genome Sequence of Ajellomyces capsulatus strain G186AR.</title>
        <authorList>
            <consortium name="The Broad Institute Genome Sequencing Platform"/>
            <person name="Champion M."/>
            <person name="Cuomo C."/>
            <person name="Ma L.-J."/>
            <person name="Henn M.R."/>
            <person name="Sil A."/>
            <person name="Goldman B."/>
            <person name="Young S.K."/>
            <person name="Kodira C.D."/>
            <person name="Zeng Q."/>
            <person name="Koehrsen M."/>
            <person name="Alvarado L."/>
            <person name="Berlin A."/>
            <person name="Borenstein D."/>
            <person name="Chen Z."/>
            <person name="Engels R."/>
            <person name="Freedman E."/>
            <person name="Gellesch M."/>
            <person name="Goldberg J."/>
            <person name="Griggs A."/>
            <person name="Gujja S."/>
            <person name="Heiman D."/>
            <person name="Hepburn T."/>
            <person name="Howarth C."/>
            <person name="Jen D."/>
            <person name="Larson L."/>
            <person name="Lewis B."/>
            <person name="Mehta T."/>
            <person name="Park D."/>
            <person name="Pearson M."/>
            <person name="Roberts A."/>
            <person name="Saif S."/>
            <person name="Shea T."/>
            <person name="Shenoy N."/>
            <person name="Sisk P."/>
            <person name="Stolte C."/>
            <person name="Sykes S."/>
            <person name="Walk T."/>
            <person name="White J."/>
            <person name="Yandava C."/>
            <person name="Klein B."/>
            <person name="McEwen J.G."/>
            <person name="Puccia R."/>
            <person name="Goldman G.H."/>
            <person name="Felipe M.S."/>
            <person name="Nino-Vega G."/>
            <person name="San-Blas G."/>
            <person name="Taylor J."/>
            <person name="Mendoza L."/>
            <person name="Galagan J."/>
            <person name="Nusbaum C."/>
            <person name="Birren B."/>
        </authorList>
    </citation>
    <scope>NUCLEOTIDE SEQUENCE</scope>
    <source>
        <strain evidence="2">G186AR</strain>
    </source>
</reference>
<sequence length="140" mass="15573">MYPCGNLLCSCCAVFLKRLGLASGDLEQELMDVAQAVPRSPFLLSPHPTKPVAVQMLSLSWQKTQKATTVGSSKSNFHLRCSQCLPKLLLEGRLIRAVSTVASVKMEVDFHPEVLQLCFFQHRIRESRAGDTEGIRDPYP</sequence>
<evidence type="ECO:0000256" key="1">
    <source>
        <dbReference type="SAM" id="SignalP"/>
    </source>
</evidence>
<dbReference type="AlphaFoldDB" id="C0NIH1"/>
<feature type="signal peptide" evidence="1">
    <location>
        <begin position="1"/>
        <end position="24"/>
    </location>
</feature>
<evidence type="ECO:0000313" key="3">
    <source>
        <dbReference type="Proteomes" id="UP000001631"/>
    </source>
</evidence>
<protein>
    <submittedName>
        <fullName evidence="2">Uncharacterized protein</fullName>
    </submittedName>
</protein>
<dbReference type="RefSeq" id="XP_045289172.1">
    <property type="nucleotide sequence ID" value="XM_045429277.1"/>
</dbReference>
<keyword evidence="3" id="KW-1185">Reference proteome</keyword>
<dbReference type="EMBL" id="GG663365">
    <property type="protein sequence ID" value="EEH08691.1"/>
    <property type="molecule type" value="Genomic_DNA"/>
</dbReference>
<proteinExistence type="predicted"/>
<dbReference type="Proteomes" id="UP000001631">
    <property type="component" value="Unassembled WGS sequence"/>
</dbReference>
<feature type="chain" id="PRO_5002900935" evidence="1">
    <location>
        <begin position="25"/>
        <end position="140"/>
    </location>
</feature>
<gene>
    <name evidence="2" type="ORF">HCBG_02228</name>
</gene>
<organism evidence="2 3">
    <name type="scientific">Ajellomyces capsulatus (strain G186AR / H82 / ATCC MYA-2454 / RMSCC 2432)</name>
    <name type="common">Darling's disease fungus</name>
    <name type="synonym">Histoplasma capsulatum</name>
    <dbReference type="NCBI Taxonomy" id="447093"/>
    <lineage>
        <taxon>Eukaryota</taxon>
        <taxon>Fungi</taxon>
        <taxon>Dikarya</taxon>
        <taxon>Ascomycota</taxon>
        <taxon>Pezizomycotina</taxon>
        <taxon>Eurotiomycetes</taxon>
        <taxon>Eurotiomycetidae</taxon>
        <taxon>Onygenales</taxon>
        <taxon>Ajellomycetaceae</taxon>
        <taxon>Histoplasma</taxon>
    </lineage>
</organism>
<dbReference type="GeneID" id="69035244"/>
<accession>C0NIH1</accession>
<keyword evidence="1" id="KW-0732">Signal</keyword>
<name>C0NIH1_AJECG</name>
<dbReference type="InParanoid" id="C0NIH1"/>
<evidence type="ECO:0000313" key="2">
    <source>
        <dbReference type="EMBL" id="EEH08691.1"/>
    </source>
</evidence>
<dbReference type="HOGENOM" id="CLU_1834589_0_0_1"/>